<keyword evidence="1" id="KW-0472">Membrane</keyword>
<dbReference type="EMBL" id="DTCK01000008">
    <property type="protein sequence ID" value="HGQ35234.1"/>
    <property type="molecule type" value="Genomic_DNA"/>
</dbReference>
<evidence type="ECO:0000256" key="1">
    <source>
        <dbReference type="SAM" id="Phobius"/>
    </source>
</evidence>
<evidence type="ECO:0000313" key="3">
    <source>
        <dbReference type="EMBL" id="HGQ64637.1"/>
    </source>
</evidence>
<keyword evidence="1" id="KW-1133">Transmembrane helix</keyword>
<keyword evidence="1" id="KW-0812">Transmembrane</keyword>
<reference evidence="3" key="1">
    <citation type="journal article" date="2020" name="mSystems">
        <title>Genome- and Community-Level Interaction Insights into Carbon Utilization and Element Cycling Functions of Hydrothermarchaeota in Hydrothermal Sediment.</title>
        <authorList>
            <person name="Zhou Z."/>
            <person name="Liu Y."/>
            <person name="Xu W."/>
            <person name="Pan J."/>
            <person name="Luo Z.H."/>
            <person name="Li M."/>
        </authorList>
    </citation>
    <scope>NUCLEOTIDE SEQUENCE [LARGE SCALE GENOMIC DNA]</scope>
    <source>
        <strain evidence="3">SpSt-637</strain>
        <strain evidence="2">SpSt-667</strain>
    </source>
</reference>
<feature type="transmembrane region" description="Helical" evidence="1">
    <location>
        <begin position="109"/>
        <end position="132"/>
    </location>
</feature>
<gene>
    <name evidence="3" type="ORF">ENU08_05275</name>
    <name evidence="2" type="ORF">ENU41_00950</name>
</gene>
<comment type="caution">
    <text evidence="3">The sequence shown here is derived from an EMBL/GenBank/DDBJ whole genome shotgun (WGS) entry which is preliminary data.</text>
</comment>
<accession>A0A7C4JJM0</accession>
<name>A0A7C4JJM0_9CREN</name>
<dbReference type="EMBL" id="DTBD01000043">
    <property type="protein sequence ID" value="HGQ64637.1"/>
    <property type="molecule type" value="Genomic_DNA"/>
</dbReference>
<feature type="transmembrane region" description="Helical" evidence="1">
    <location>
        <begin position="12"/>
        <end position="35"/>
    </location>
</feature>
<dbReference type="AlphaFoldDB" id="A0A7C4JJM0"/>
<protein>
    <submittedName>
        <fullName evidence="3">Uncharacterized protein</fullName>
    </submittedName>
</protein>
<organism evidence="3">
    <name type="scientific">Ignisphaera aggregans</name>
    <dbReference type="NCBI Taxonomy" id="334771"/>
    <lineage>
        <taxon>Archaea</taxon>
        <taxon>Thermoproteota</taxon>
        <taxon>Thermoprotei</taxon>
        <taxon>Desulfurococcales</taxon>
        <taxon>Desulfurococcaceae</taxon>
        <taxon>Ignisphaera</taxon>
    </lineage>
</organism>
<sequence length="137" mass="15959">MYRELVLQSAKLSITGKGMIYIILFVASSTIYLFMFDIQLVFVNMMLLSFVAVLTSILSDKKTLVQYILVLILSGARKKLILICIRVYLILRLLPIIIAYVMYLLRFSLYIIMTVTLIAYVVYMFSLSYVLYKVLRR</sequence>
<feature type="transmembrane region" description="Helical" evidence="1">
    <location>
        <begin position="80"/>
        <end position="103"/>
    </location>
</feature>
<evidence type="ECO:0000313" key="2">
    <source>
        <dbReference type="EMBL" id="HGQ35234.1"/>
    </source>
</evidence>
<proteinExistence type="predicted"/>
<feature type="transmembrane region" description="Helical" evidence="1">
    <location>
        <begin position="41"/>
        <end position="59"/>
    </location>
</feature>